<keyword evidence="2" id="KW-1185">Reference proteome</keyword>
<evidence type="ECO:0000313" key="2">
    <source>
        <dbReference type="Proteomes" id="UP000266649"/>
    </source>
</evidence>
<proteinExistence type="predicted"/>
<dbReference type="AlphaFoldDB" id="A0A398BZ99"/>
<dbReference type="RefSeq" id="WP_119133142.1">
    <property type="nucleotide sequence ID" value="NZ_QXXQ01000001.1"/>
</dbReference>
<protein>
    <submittedName>
        <fullName evidence="1">Uncharacterized protein</fullName>
    </submittedName>
</protein>
<dbReference type="OrthoDB" id="7816979at2"/>
<accession>A0A398BZ99</accession>
<organism evidence="1 2">
    <name type="scientific">Gemmobacter lutimaris</name>
    <dbReference type="NCBI Taxonomy" id="2306023"/>
    <lineage>
        <taxon>Bacteria</taxon>
        <taxon>Pseudomonadati</taxon>
        <taxon>Pseudomonadota</taxon>
        <taxon>Alphaproteobacteria</taxon>
        <taxon>Rhodobacterales</taxon>
        <taxon>Paracoccaceae</taxon>
        <taxon>Gemmobacter</taxon>
    </lineage>
</organism>
<evidence type="ECO:0000313" key="1">
    <source>
        <dbReference type="EMBL" id="RID93738.1"/>
    </source>
</evidence>
<comment type="caution">
    <text evidence="1">The sequence shown here is derived from an EMBL/GenBank/DDBJ whole genome shotgun (WGS) entry which is preliminary data.</text>
</comment>
<gene>
    <name evidence="1" type="ORF">D2N39_02185</name>
</gene>
<name>A0A398BZ99_9RHOB</name>
<dbReference type="Proteomes" id="UP000266649">
    <property type="component" value="Unassembled WGS sequence"/>
</dbReference>
<sequence length="290" mass="32756">MRIAYHLGVHCTDDDRLVRTLHRNADQLAGAGIEVPEPGRYRNLIRDAAIQLKGQPASMEMQANLLDQIMEADAANRLILSWENFLAFPAWAVKGRFYHTGGDRMRTICQIFPEIEAEFHLGLRNPATYLPELHRRQRGRDYAEFIEGTDPLSLRWSDLILQLIDRNPGVPITVWADEDTPLIWPEVLQAVSGHPAGMQLDGVDELLGTVMTVDGMTRMAAYMEKHPPQGVAQRRRVVSAFLDKFARPDVVEMSFSLPDWTEDMVAVMTETYDRDMAYIASLPGVTVITP</sequence>
<dbReference type="EMBL" id="QXXQ01000001">
    <property type="protein sequence ID" value="RID93738.1"/>
    <property type="molecule type" value="Genomic_DNA"/>
</dbReference>
<reference evidence="1 2" key="1">
    <citation type="submission" date="2018-09" db="EMBL/GenBank/DDBJ databases">
        <title>Gemmobacter lutimaris sp. nov., a marine bacterium isolated from tidal flat.</title>
        <authorList>
            <person name="Lee D.W."/>
            <person name="Yoo Y."/>
            <person name="Kim J.-J."/>
            <person name="Kim B.S."/>
        </authorList>
    </citation>
    <scope>NUCLEOTIDE SEQUENCE [LARGE SCALE GENOMIC DNA]</scope>
    <source>
        <strain evidence="1 2">YJ-T1-11</strain>
    </source>
</reference>